<gene>
    <name evidence="1" type="ORF">GLOINDRAFT_338363</name>
</gene>
<dbReference type="AlphaFoldDB" id="U9TBN3"/>
<evidence type="ECO:0000313" key="1">
    <source>
        <dbReference type="EMBL" id="ESA00771.1"/>
    </source>
</evidence>
<proteinExistence type="predicted"/>
<organism evidence="1">
    <name type="scientific">Rhizophagus irregularis (strain DAOM 181602 / DAOM 197198 / MUCL 43194)</name>
    <name type="common">Arbuscular mycorrhizal fungus</name>
    <name type="synonym">Glomus intraradices</name>
    <dbReference type="NCBI Taxonomy" id="747089"/>
    <lineage>
        <taxon>Eukaryota</taxon>
        <taxon>Fungi</taxon>
        <taxon>Fungi incertae sedis</taxon>
        <taxon>Mucoromycota</taxon>
        <taxon>Glomeromycotina</taxon>
        <taxon>Glomeromycetes</taxon>
        <taxon>Glomerales</taxon>
        <taxon>Glomeraceae</taxon>
        <taxon>Rhizophagus</taxon>
    </lineage>
</organism>
<sequence>MIDSTSDELVRIYNPVQLFKFCSKLANGDASAGRDECNAITCPTTDLISKSELLVSISRYNNGH</sequence>
<protein>
    <submittedName>
        <fullName evidence="1">Uncharacterized protein</fullName>
    </submittedName>
</protein>
<accession>U9TBN3</accession>
<name>U9TBN3_RHIID</name>
<dbReference type="EMBL" id="KI296972">
    <property type="protein sequence ID" value="ESA00771.1"/>
    <property type="molecule type" value="Genomic_DNA"/>
</dbReference>
<dbReference type="HOGENOM" id="CLU_2868767_0_0_1"/>
<reference evidence="1" key="1">
    <citation type="submission" date="2013-07" db="EMBL/GenBank/DDBJ databases">
        <title>The genome of an arbuscular mycorrhizal fungus provides insights into the evolution of the oldest plant symbiosis.</title>
        <authorList>
            <consortium name="DOE Joint Genome Institute"/>
            <person name="Tisserant E."/>
            <person name="Malbreil M."/>
            <person name="Kuo A."/>
            <person name="Kohler A."/>
            <person name="Symeonidi A."/>
            <person name="Balestrini R."/>
            <person name="Charron P."/>
            <person name="Duensing N."/>
            <person name="Frei-dit-Frey N."/>
            <person name="Gianinazzi-Pearson V."/>
            <person name="Gilbert B."/>
            <person name="Handa Y."/>
            <person name="Hijri M."/>
            <person name="Kaul R."/>
            <person name="Kawaguchi M."/>
            <person name="Krajinski F."/>
            <person name="Lammers P."/>
            <person name="Lapierre D."/>
            <person name="Masclaux F.G."/>
            <person name="Murat C."/>
            <person name="Morin E."/>
            <person name="Ndikumana S."/>
            <person name="Pagni M."/>
            <person name="Petitpierre D."/>
            <person name="Requena N."/>
            <person name="Rosikiewicz P."/>
            <person name="Riley R."/>
            <person name="Saito K."/>
            <person name="San Clemente H."/>
            <person name="Shapiro H."/>
            <person name="van Tuinen D."/>
            <person name="Becard G."/>
            <person name="Bonfante P."/>
            <person name="Paszkowski U."/>
            <person name="Shachar-Hill Y."/>
            <person name="Young J.P."/>
            <person name="Sanders I.R."/>
            <person name="Henrissat B."/>
            <person name="Rensing S.A."/>
            <person name="Grigoriev I.V."/>
            <person name="Corradi N."/>
            <person name="Roux C."/>
            <person name="Martin F."/>
        </authorList>
    </citation>
    <scope>NUCLEOTIDE SEQUENCE</scope>
    <source>
        <strain evidence="1">DAOM 197198</strain>
    </source>
</reference>